<dbReference type="InterPro" id="IPR036250">
    <property type="entry name" value="AcylCo_DH-like_C"/>
</dbReference>
<dbReference type="InterPro" id="IPR013107">
    <property type="entry name" value="Acyl-CoA_DH_C"/>
</dbReference>
<dbReference type="Pfam" id="PF08028">
    <property type="entry name" value="Acyl-CoA_dh_2"/>
    <property type="match status" value="1"/>
</dbReference>
<dbReference type="SUPFAM" id="SSF56645">
    <property type="entry name" value="Acyl-CoA dehydrogenase NM domain-like"/>
    <property type="match status" value="1"/>
</dbReference>
<evidence type="ECO:0000313" key="6">
    <source>
        <dbReference type="EMBL" id="ADJ66216.1"/>
    </source>
</evidence>
<dbReference type="GO" id="GO:0033539">
    <property type="term" value="P:fatty acid beta-oxidation using acyl-CoA dehydrogenase"/>
    <property type="evidence" value="ECO:0007669"/>
    <property type="project" value="TreeGrafter"/>
</dbReference>
<keyword evidence="7" id="KW-1185">Reference proteome</keyword>
<dbReference type="STRING" id="757424.Hsero_4755"/>
<dbReference type="Gene3D" id="1.20.140.10">
    <property type="entry name" value="Butyryl-CoA Dehydrogenase, subunit A, domain 3"/>
    <property type="match status" value="1"/>
</dbReference>
<feature type="domain" description="Acyl-CoA dehydrogenase C-terminal" evidence="5">
    <location>
        <begin position="265"/>
        <end position="396"/>
    </location>
</feature>
<dbReference type="PANTHER" id="PTHR48083:SF19">
    <property type="entry name" value="FLAVIN-DEPENDENT MONOOXYGENASE, OXYGENASE SUBUNIT HSAA"/>
    <property type="match status" value="1"/>
</dbReference>
<dbReference type="EMBL" id="CP002039">
    <property type="protein sequence ID" value="ADJ66216.1"/>
    <property type="molecule type" value="Genomic_DNA"/>
</dbReference>
<dbReference type="NCBIfam" id="TIGR04022">
    <property type="entry name" value="sulfur_SfnB"/>
    <property type="match status" value="1"/>
</dbReference>
<evidence type="ECO:0000256" key="3">
    <source>
        <dbReference type="SAM" id="MobiDB-lite"/>
    </source>
</evidence>
<gene>
    <name evidence="6" type="ordered locus">Hsero_4755</name>
</gene>
<dbReference type="Proteomes" id="UP000000329">
    <property type="component" value="Chromosome"/>
</dbReference>
<keyword evidence="1 6" id="KW-0560">Oxidoreductase</keyword>
<feature type="domain" description="Acyl-CoA dehydrogenase/oxidase N-terminal" evidence="4">
    <location>
        <begin position="40"/>
        <end position="142"/>
    </location>
</feature>
<reference evidence="6 7" key="1">
    <citation type="submission" date="2010-04" db="EMBL/GenBank/DDBJ databases">
        <title>The genome of Herbaspirillum seropedicae SmR1, an endophytic, nitrogen-fixing, plant-growth promoting beta-Proteobacteria.</title>
        <authorList>
            <person name="Pedrosa F.O."/>
            <person name="Monteiro R.A."/>
            <person name="Wassem R."/>
            <person name="Cruz L.M."/>
            <person name="Ayub R.A."/>
            <person name="Colauto N.B."/>
            <person name="Fernandez M.A."/>
            <person name="Fungaro M.H.P."/>
            <person name="Grisard E.C."/>
            <person name="Hungria M."/>
            <person name="Madeira H.M.F."/>
            <person name="Nodari R.O."/>
            <person name="Osaku C.A."/>
            <person name="Petzl-Erler M.L."/>
            <person name="Terenzi H."/>
            <person name="Vieira L.G.E."/>
            <person name="Almeida M.I.M."/>
            <person name="Alves L.R."/>
            <person name="Arantes O.M.N."/>
            <person name="Balsanelli E."/>
            <person name="Barcellos F.G."/>
            <person name="Baura V.A."/>
            <person name="Binde D.R."/>
            <person name="Campo R.J."/>
            <person name="Chubatsu L.S."/>
            <person name="Chueire L.M.O."/>
            <person name="Ciferri R.R."/>
            <person name="Correa L.C."/>
            <person name="da Conceicao Silva J.L."/>
            <person name="Dabul A.N.G."/>
            <person name="Dambros B.P."/>
            <person name="Faoro H."/>
            <person name="Favetti A."/>
            <person name="Friedermann G."/>
            <person name="Furlaneto M.C."/>
            <person name="Gasques L.S."/>
            <person name="Gimenes C.C.T."/>
            <person name="Gioppo N.M.R."/>
            <person name="Glienke-Blanco C."/>
            <person name="Godoy L.P."/>
            <person name="Guerra M.P."/>
            <person name="Karp S."/>
            <person name="Kava-Cordeiro V."/>
            <person name="Margarido V.P."/>
            <person name="Mathioni S.M."/>
            <person name="Menck-Soares M.A."/>
            <person name="Murace N.K."/>
            <person name="Nicolas M.F."/>
            <person name="Oliveira C.E.C."/>
            <person name="Pagnan N.A.B."/>
            <person name="Pamphile J.A."/>
            <person name="Patussi E.V."/>
            <person name="Pereira L.F.P."/>
            <person name="Pereira-Ferrari L."/>
            <person name="Pinto F.G.S."/>
            <person name="Precoma C."/>
            <person name="Prioli A.J."/>
            <person name="Prioli S.M.A.P."/>
            <person name="Raittz R.T."/>
            <person name="Ramos H.J.O."/>
            <person name="Ribeiro E.M.S.F."/>
            <person name="Rigo L.U."/>
            <person name="Rocha C.L.M.S.C."/>
            <person name="Rocha S.N."/>
            <person name="Santos K."/>
            <person name="Satori D."/>
            <person name="Silva A.G."/>
            <person name="Simao R.C.G."/>
            <person name="Soares M.A.M."/>
            <person name="Souza E.M."/>
            <person name="Steffens M.B.R."/>
            <person name="Steindel M."/>
            <person name="Tadra-Sfeir M.Z."/>
            <person name="Takahashi E.K."/>
            <person name="Torres R.A."/>
            <person name="Valle J.S."/>
            <person name="Vernal J.I."/>
            <person name="Vilas-Boas L.A."/>
            <person name="Watanabe M.A.E."/>
            <person name="Weiss V.A."/>
            <person name="Yates M.A."/>
            <person name="Souza E.M."/>
        </authorList>
    </citation>
    <scope>NUCLEOTIDE SEQUENCE [LARGE SCALE GENOMIC DNA]</scope>
    <source>
        <strain evidence="6 7">SmR1</strain>
    </source>
</reference>
<dbReference type="PANTHER" id="PTHR48083">
    <property type="entry name" value="MEDIUM-CHAIN SPECIFIC ACYL-COA DEHYDROGENASE, MITOCHONDRIAL-RELATED"/>
    <property type="match status" value="1"/>
</dbReference>
<organism evidence="6 7">
    <name type="scientific">Herbaspirillum seropedicae (strain SmR1)</name>
    <dbReference type="NCBI Taxonomy" id="757424"/>
    <lineage>
        <taxon>Bacteria</taxon>
        <taxon>Pseudomonadati</taxon>
        <taxon>Pseudomonadota</taxon>
        <taxon>Betaproteobacteria</taxon>
        <taxon>Burkholderiales</taxon>
        <taxon>Oxalobacteraceae</taxon>
        <taxon>Herbaspirillum</taxon>
    </lineage>
</organism>
<dbReference type="SUPFAM" id="SSF47203">
    <property type="entry name" value="Acyl-CoA dehydrogenase C-terminal domain-like"/>
    <property type="match status" value="1"/>
</dbReference>
<dbReference type="InterPro" id="IPR050741">
    <property type="entry name" value="Acyl-CoA_dehydrogenase"/>
</dbReference>
<dbReference type="OrthoDB" id="571684at2"/>
<dbReference type="GeneID" id="29391005"/>
<dbReference type="PIRSF" id="PIRSF016578">
    <property type="entry name" value="HsaA"/>
    <property type="match status" value="1"/>
</dbReference>
<dbReference type="KEGG" id="hse:Hsero_4755"/>
<dbReference type="InterPro" id="IPR023922">
    <property type="entry name" value="S04_starv_induced_SfnB"/>
</dbReference>
<dbReference type="GO" id="GO:0005737">
    <property type="term" value="C:cytoplasm"/>
    <property type="evidence" value="ECO:0007669"/>
    <property type="project" value="TreeGrafter"/>
</dbReference>
<dbReference type="GO" id="GO:0016712">
    <property type="term" value="F:oxidoreductase activity, acting on paired donors, with incorporation or reduction of molecular oxygen, reduced flavin or flavoprotein as one donor, and incorporation of one atom of oxygen"/>
    <property type="evidence" value="ECO:0007669"/>
    <property type="project" value="TreeGrafter"/>
</dbReference>
<sequence length="421" mass="45646">MTQTAAAHASLTTLDSFPPPPSSTPPRLVARIRDDAEAIAAARKLAEDFSREAALRDRERKLPWDELERYVRSGLWGITVPKEYGGAGVSYGTLAEVIATISAADGSIGQIPQNHFYAVELIRVNGSESQKRFFFERVLQGDRFGNALAELGTKTSHDRKTRLSRNAHGPGYRIDGRKFYATGALYADWVPTSVIDDDGVQQLAIVPRHAPGLTIIDDWSGFGQRTTGSGSAVFENVHVPADAVIGFATAFSRPTQIGPMAQIQHAAIDLGIARAAYADLLTFVRTRSRAWVDSGVERAVDDPLTIREVGDLTIQLHAAEALLRRAGRKVDAAAAAPDEDSVAAASIAVAEARVLTTEVSLAAGSKLFELAGSQSTLAEHNLDRHWRNARTHTLHDPVRWKYHAIGNYVLNGKKPPRHGAI</sequence>
<dbReference type="InterPro" id="IPR009100">
    <property type="entry name" value="AcylCoA_DH/oxidase_NM_dom_sf"/>
</dbReference>
<protein>
    <submittedName>
        <fullName evidence="6">Acyl-CoA dehydrogenase protein</fullName>
        <ecNumber evidence="6">1.3.99.-</ecNumber>
    </submittedName>
</protein>
<dbReference type="InterPro" id="IPR013786">
    <property type="entry name" value="AcylCoA_DH/ox_N"/>
</dbReference>
<dbReference type="EC" id="1.3.99.-" evidence="6"/>
<evidence type="ECO:0000259" key="5">
    <source>
        <dbReference type="Pfam" id="PF08028"/>
    </source>
</evidence>
<proteinExistence type="inferred from homology"/>
<evidence type="ECO:0000256" key="2">
    <source>
        <dbReference type="ARBA" id="ARBA00049661"/>
    </source>
</evidence>
<dbReference type="GO" id="GO:0050660">
    <property type="term" value="F:flavin adenine dinucleotide binding"/>
    <property type="evidence" value="ECO:0007669"/>
    <property type="project" value="InterPro"/>
</dbReference>
<dbReference type="Gene3D" id="1.10.540.10">
    <property type="entry name" value="Acyl-CoA dehydrogenase/oxidase, N-terminal domain"/>
    <property type="match status" value="1"/>
</dbReference>
<dbReference type="InterPro" id="IPR037069">
    <property type="entry name" value="AcylCoA_DH/ox_N_sf"/>
</dbReference>
<dbReference type="Gene3D" id="2.40.110.10">
    <property type="entry name" value="Butyryl-CoA Dehydrogenase, subunit A, domain 2"/>
    <property type="match status" value="1"/>
</dbReference>
<dbReference type="GO" id="GO:0003995">
    <property type="term" value="F:acyl-CoA dehydrogenase activity"/>
    <property type="evidence" value="ECO:0007669"/>
    <property type="project" value="TreeGrafter"/>
</dbReference>
<accession>D8IZ12</accession>
<evidence type="ECO:0000313" key="7">
    <source>
        <dbReference type="Proteomes" id="UP000000329"/>
    </source>
</evidence>
<evidence type="ECO:0000259" key="4">
    <source>
        <dbReference type="Pfam" id="PF02771"/>
    </source>
</evidence>
<feature type="region of interest" description="Disordered" evidence="3">
    <location>
        <begin position="1"/>
        <end position="26"/>
    </location>
</feature>
<dbReference type="AlphaFoldDB" id="D8IZ12"/>
<dbReference type="eggNOG" id="COG1960">
    <property type="taxonomic scope" value="Bacteria"/>
</dbReference>
<comment type="similarity">
    <text evidence="2">Belongs to the HpaH/HsaA monooxygenase family.</text>
</comment>
<dbReference type="RefSeq" id="WP_013236666.1">
    <property type="nucleotide sequence ID" value="NC_014323.1"/>
</dbReference>
<dbReference type="HOGENOM" id="CLU_018204_10_0_4"/>
<dbReference type="Pfam" id="PF02771">
    <property type="entry name" value="Acyl-CoA_dh_N"/>
    <property type="match status" value="1"/>
</dbReference>
<dbReference type="InterPro" id="IPR046373">
    <property type="entry name" value="Acyl-CoA_Oxase/DH_mid-dom_sf"/>
</dbReference>
<evidence type="ECO:0000256" key="1">
    <source>
        <dbReference type="ARBA" id="ARBA00023002"/>
    </source>
</evidence>
<name>D8IZ12_HERSS</name>